<comment type="subcellular location">
    <subcellularLocation>
        <location evidence="8">Cytoplasm</location>
    </subcellularLocation>
</comment>
<keyword evidence="5 8" id="KW-0460">Magnesium</keyword>
<keyword evidence="3 8" id="KW-0479">Metal-binding</keyword>
<feature type="binding site" evidence="8">
    <location>
        <position position="23"/>
    </location>
    <ligand>
        <name>GTP</name>
        <dbReference type="ChEBI" id="CHEBI:37565"/>
    </ligand>
</feature>
<protein>
    <recommendedName>
        <fullName evidence="8">Probable molybdenum cofactor guanylyltransferase</fullName>
        <shortName evidence="8">MoCo guanylyltransferase</shortName>
        <ecNumber evidence="8">2.7.7.77</ecNumber>
    </recommendedName>
    <alternativeName>
        <fullName evidence="8">GTP:molybdopterin guanylyltransferase</fullName>
    </alternativeName>
    <alternativeName>
        <fullName evidence="8">Mo-MPT guanylyltransferase</fullName>
    </alternativeName>
    <alternativeName>
        <fullName evidence="8">Molybdopterin guanylyltransferase</fullName>
    </alternativeName>
    <alternativeName>
        <fullName evidence="8">Molybdopterin-guanine dinucleotide synthase</fullName>
        <shortName evidence="8">MGD synthase</shortName>
    </alternativeName>
</protein>
<keyword evidence="6 8" id="KW-0342">GTP-binding</keyword>
<keyword evidence="10" id="KW-0548">Nucleotidyltransferase</keyword>
<evidence type="ECO:0000256" key="1">
    <source>
        <dbReference type="ARBA" id="ARBA00022490"/>
    </source>
</evidence>
<dbReference type="Gene3D" id="3.90.550.10">
    <property type="entry name" value="Spore Coat Polysaccharide Biosynthesis Protein SpsA, Chain A"/>
    <property type="match status" value="1"/>
</dbReference>
<comment type="function">
    <text evidence="8">Transfers a GMP moiety from GTP to Mo-molybdopterin (Mo-MPT) cofactor (Moco or molybdenum cofactor) to form Mo-molybdopterin guanine dinucleotide (Mo-MGD) cofactor.</text>
</comment>
<feature type="binding site" evidence="8">
    <location>
        <position position="71"/>
    </location>
    <ligand>
        <name>GTP</name>
        <dbReference type="ChEBI" id="CHEBI:37565"/>
    </ligand>
</feature>
<dbReference type="SUPFAM" id="SSF53448">
    <property type="entry name" value="Nucleotide-diphospho-sugar transferases"/>
    <property type="match status" value="1"/>
</dbReference>
<gene>
    <name evidence="8" type="primary">mobA</name>
    <name evidence="10" type="ORF">ACFSUL_06235</name>
</gene>
<evidence type="ECO:0000256" key="2">
    <source>
        <dbReference type="ARBA" id="ARBA00022679"/>
    </source>
</evidence>
<feature type="binding site" evidence="8">
    <location>
        <begin position="11"/>
        <end position="13"/>
    </location>
    <ligand>
        <name>GTP</name>
        <dbReference type="ChEBI" id="CHEBI:37565"/>
    </ligand>
</feature>
<keyword evidence="2 8" id="KW-0808">Transferase</keyword>
<evidence type="ECO:0000256" key="7">
    <source>
        <dbReference type="ARBA" id="ARBA00023150"/>
    </source>
</evidence>
<evidence type="ECO:0000256" key="8">
    <source>
        <dbReference type="HAMAP-Rule" id="MF_00316"/>
    </source>
</evidence>
<dbReference type="Pfam" id="PF12804">
    <property type="entry name" value="NTP_transf_3"/>
    <property type="match status" value="1"/>
</dbReference>
<comment type="cofactor">
    <cofactor evidence="8">
        <name>Mg(2+)</name>
        <dbReference type="ChEBI" id="CHEBI:18420"/>
    </cofactor>
</comment>
<evidence type="ECO:0000256" key="4">
    <source>
        <dbReference type="ARBA" id="ARBA00022741"/>
    </source>
</evidence>
<dbReference type="RefSeq" id="WP_377933691.1">
    <property type="nucleotide sequence ID" value="NZ_JBHUMF010000015.1"/>
</dbReference>
<comment type="caution">
    <text evidence="8">Lacks conserved residue(s) required for the propagation of feature annotation.</text>
</comment>
<sequence length="197" mass="22373">MKREEIIGVILAGGQSRRFGQPKAFAKRRGVPFYQYSIEALKPFTSKLVVVTNEDVQNQFHVDNSLTLIQDDLSFKGKGPLAGIYSAMKEFQAEWYIVLPIDVPFINNHVIEQLIANMDNGVEAVVPVMEGRKQPLIAAYHYSIQNKIQDILQQGDLSLHSLLQRINCLYVSDIGNSQSFININRPEDYRLYIASQE</sequence>
<organism evidence="10 11">
    <name type="scientific">Bacillus seohaeanensis</name>
    <dbReference type="NCBI Taxonomy" id="284580"/>
    <lineage>
        <taxon>Bacteria</taxon>
        <taxon>Bacillati</taxon>
        <taxon>Bacillota</taxon>
        <taxon>Bacilli</taxon>
        <taxon>Bacillales</taxon>
        <taxon>Bacillaceae</taxon>
        <taxon>Bacillus</taxon>
    </lineage>
</organism>
<evidence type="ECO:0000313" key="10">
    <source>
        <dbReference type="EMBL" id="MFD2680348.1"/>
    </source>
</evidence>
<dbReference type="InterPro" id="IPR025877">
    <property type="entry name" value="MobA-like_NTP_Trfase"/>
</dbReference>
<keyword evidence="11" id="KW-1185">Reference proteome</keyword>
<proteinExistence type="inferred from homology"/>
<evidence type="ECO:0000256" key="5">
    <source>
        <dbReference type="ARBA" id="ARBA00022842"/>
    </source>
</evidence>
<dbReference type="PANTHER" id="PTHR19136:SF81">
    <property type="entry name" value="MOLYBDENUM COFACTOR GUANYLYLTRANSFERASE"/>
    <property type="match status" value="1"/>
</dbReference>
<feature type="binding site" evidence="8">
    <location>
        <position position="102"/>
    </location>
    <ligand>
        <name>Mg(2+)</name>
        <dbReference type="ChEBI" id="CHEBI:18420"/>
    </ligand>
</feature>
<comment type="similarity">
    <text evidence="8">Belongs to the MobA family.</text>
</comment>
<dbReference type="InterPro" id="IPR013482">
    <property type="entry name" value="Molybde_CF_guanTrfase"/>
</dbReference>
<evidence type="ECO:0000259" key="9">
    <source>
        <dbReference type="Pfam" id="PF12804"/>
    </source>
</evidence>
<comment type="catalytic activity">
    <reaction evidence="8">
        <text>Mo-molybdopterin + GTP + H(+) = Mo-molybdopterin guanine dinucleotide + diphosphate</text>
        <dbReference type="Rhea" id="RHEA:34243"/>
        <dbReference type="ChEBI" id="CHEBI:15378"/>
        <dbReference type="ChEBI" id="CHEBI:33019"/>
        <dbReference type="ChEBI" id="CHEBI:37565"/>
        <dbReference type="ChEBI" id="CHEBI:71302"/>
        <dbReference type="ChEBI" id="CHEBI:71310"/>
        <dbReference type="EC" id="2.7.7.77"/>
    </reaction>
</comment>
<feature type="binding site" evidence="8">
    <location>
        <position position="102"/>
    </location>
    <ligand>
        <name>GTP</name>
        <dbReference type="ChEBI" id="CHEBI:37565"/>
    </ligand>
</feature>
<comment type="domain">
    <text evidence="8">The N-terminal domain determines nucleotide recognition and specific binding, while the C-terminal domain determines the specific binding to the target protein.</text>
</comment>
<dbReference type="EMBL" id="JBHUMF010000015">
    <property type="protein sequence ID" value="MFD2680348.1"/>
    <property type="molecule type" value="Genomic_DNA"/>
</dbReference>
<dbReference type="Proteomes" id="UP001597506">
    <property type="component" value="Unassembled WGS sequence"/>
</dbReference>
<keyword evidence="4 8" id="KW-0547">Nucleotide-binding</keyword>
<dbReference type="HAMAP" id="MF_00316">
    <property type="entry name" value="MobA"/>
    <property type="match status" value="1"/>
</dbReference>
<dbReference type="InterPro" id="IPR029044">
    <property type="entry name" value="Nucleotide-diphossugar_trans"/>
</dbReference>
<dbReference type="EC" id="2.7.7.77" evidence="8"/>
<dbReference type="CDD" id="cd02503">
    <property type="entry name" value="MobA"/>
    <property type="match status" value="1"/>
</dbReference>
<evidence type="ECO:0000313" key="11">
    <source>
        <dbReference type="Proteomes" id="UP001597506"/>
    </source>
</evidence>
<evidence type="ECO:0000256" key="3">
    <source>
        <dbReference type="ARBA" id="ARBA00022723"/>
    </source>
</evidence>
<comment type="caution">
    <text evidence="10">The sequence shown here is derived from an EMBL/GenBank/DDBJ whole genome shotgun (WGS) entry which is preliminary data.</text>
</comment>
<dbReference type="GO" id="GO:0016779">
    <property type="term" value="F:nucleotidyltransferase activity"/>
    <property type="evidence" value="ECO:0007669"/>
    <property type="project" value="UniProtKB-KW"/>
</dbReference>
<accession>A0ABW5RNT4</accession>
<dbReference type="PANTHER" id="PTHR19136">
    <property type="entry name" value="MOLYBDENUM COFACTOR GUANYLYLTRANSFERASE"/>
    <property type="match status" value="1"/>
</dbReference>
<evidence type="ECO:0000256" key="6">
    <source>
        <dbReference type="ARBA" id="ARBA00023134"/>
    </source>
</evidence>
<feature type="domain" description="MobA-like NTP transferase" evidence="9">
    <location>
        <begin position="8"/>
        <end position="164"/>
    </location>
</feature>
<keyword evidence="1 8" id="KW-0963">Cytoplasm</keyword>
<name>A0ABW5RNT4_9BACI</name>
<reference evidence="11" key="1">
    <citation type="journal article" date="2019" name="Int. J. Syst. Evol. Microbiol.">
        <title>The Global Catalogue of Microorganisms (GCM) 10K type strain sequencing project: providing services to taxonomists for standard genome sequencing and annotation.</title>
        <authorList>
            <consortium name="The Broad Institute Genomics Platform"/>
            <consortium name="The Broad Institute Genome Sequencing Center for Infectious Disease"/>
            <person name="Wu L."/>
            <person name="Ma J."/>
        </authorList>
    </citation>
    <scope>NUCLEOTIDE SEQUENCE [LARGE SCALE GENOMIC DNA]</scope>
    <source>
        <strain evidence="11">KCTC 3913</strain>
    </source>
</reference>
<keyword evidence="7 8" id="KW-0501">Molybdenum cofactor biosynthesis</keyword>